<organism evidence="1 2">
    <name type="scientific">Photorhabdus luminescens</name>
    <name type="common">Xenorhabdus luminescens</name>
    <dbReference type="NCBI Taxonomy" id="29488"/>
    <lineage>
        <taxon>Bacteria</taxon>
        <taxon>Pseudomonadati</taxon>
        <taxon>Pseudomonadota</taxon>
        <taxon>Gammaproteobacteria</taxon>
        <taxon>Enterobacterales</taxon>
        <taxon>Morganellaceae</taxon>
        <taxon>Photorhabdus</taxon>
    </lineage>
</organism>
<keyword evidence="2" id="KW-1185">Reference proteome</keyword>
<dbReference type="Proteomes" id="UP000183223">
    <property type="component" value="Unassembled WGS sequence"/>
</dbReference>
<sequence>MGASWYFKMLQPFGSIPRASSSLRKIRFIHVAKDVSPSFLISASSWRRNSSVNLIGN</sequence>
<protein>
    <submittedName>
        <fullName evidence="1">Uncharacterized protein</fullName>
    </submittedName>
</protein>
<proteinExistence type="predicted"/>
<reference evidence="2" key="1">
    <citation type="submission" date="2016-10" db="EMBL/GenBank/DDBJ databases">
        <authorList>
            <person name="Varghese N."/>
            <person name="Submissions S."/>
        </authorList>
    </citation>
    <scope>NUCLEOTIDE SEQUENCE [LARGE SCALE GENOMIC DNA]</scope>
    <source>
        <strain evidence="2">ATCC 29999</strain>
    </source>
</reference>
<name>A0A1G5R702_PHOLU</name>
<dbReference type="EMBL" id="FMWJ01000016">
    <property type="protein sequence ID" value="SCZ69211.1"/>
    <property type="molecule type" value="Genomic_DNA"/>
</dbReference>
<dbReference type="AlphaFoldDB" id="A0A1G5R702"/>
<accession>A0A1G5R702</accession>
<gene>
    <name evidence="1" type="ORF">SAMN02982990_03195</name>
</gene>
<evidence type="ECO:0000313" key="2">
    <source>
        <dbReference type="Proteomes" id="UP000183223"/>
    </source>
</evidence>
<evidence type="ECO:0000313" key="1">
    <source>
        <dbReference type="EMBL" id="SCZ69211.1"/>
    </source>
</evidence>